<evidence type="ECO:0000313" key="2">
    <source>
        <dbReference type="EMBL" id="GIG96907.1"/>
    </source>
</evidence>
<accession>A0ABQ4EQF7</accession>
<comment type="caution">
    <text evidence="2">The sequence shown here is derived from an EMBL/GenBank/DDBJ whole genome shotgun (WGS) entry which is preliminary data.</text>
</comment>
<reference evidence="2 3" key="1">
    <citation type="submission" date="2021-01" db="EMBL/GenBank/DDBJ databases">
        <title>Whole genome shotgun sequence of Plantactinospora mayteni NBRC 109088.</title>
        <authorList>
            <person name="Komaki H."/>
            <person name="Tamura T."/>
        </authorList>
    </citation>
    <scope>NUCLEOTIDE SEQUENCE [LARGE SCALE GENOMIC DNA]</scope>
    <source>
        <strain evidence="2 3">NBRC 109088</strain>
    </source>
</reference>
<name>A0ABQ4EQF7_9ACTN</name>
<feature type="region of interest" description="Disordered" evidence="1">
    <location>
        <begin position="1"/>
        <end position="41"/>
    </location>
</feature>
<feature type="compositionally biased region" description="Basic and acidic residues" evidence="1">
    <location>
        <begin position="25"/>
        <end position="38"/>
    </location>
</feature>
<evidence type="ECO:0000256" key="1">
    <source>
        <dbReference type="SAM" id="MobiDB-lite"/>
    </source>
</evidence>
<evidence type="ECO:0008006" key="4">
    <source>
        <dbReference type="Google" id="ProtNLM"/>
    </source>
</evidence>
<dbReference type="CDD" id="cd06503">
    <property type="entry name" value="ATP-synt_Fo_b"/>
    <property type="match status" value="1"/>
</dbReference>
<evidence type="ECO:0000313" key="3">
    <source>
        <dbReference type="Proteomes" id="UP000621500"/>
    </source>
</evidence>
<dbReference type="Proteomes" id="UP000621500">
    <property type="component" value="Unassembled WGS sequence"/>
</dbReference>
<sequence length="255" mass="28460">MIRWPAPTPIRRHRPAADGEATVAADRRRGDGGGDGDVRAFPSWSGPWRRAVPGAITDRVRAAPHHWLSSNPVRRPIMYVDRSNDGSEVPVDPLDRIDEIIGIVETARSVPMSRNNAMVDRAEMIGALEELRVELPVELRRAAALLEERDKIMDAGKREADRIISEGEAEHARLVSVNEITVSAEHEGARIIAEARAEAQRLREEVDDYVDTALANFEQFLTRALASIERGRDKMHALREIGTFGGEENERPLPF</sequence>
<dbReference type="EMBL" id="BONX01000023">
    <property type="protein sequence ID" value="GIG96907.1"/>
    <property type="molecule type" value="Genomic_DNA"/>
</dbReference>
<keyword evidence="3" id="KW-1185">Reference proteome</keyword>
<gene>
    <name evidence="2" type="ORF">Pma05_34800</name>
</gene>
<proteinExistence type="predicted"/>
<organism evidence="2 3">
    <name type="scientific">Plantactinospora mayteni</name>
    <dbReference type="NCBI Taxonomy" id="566021"/>
    <lineage>
        <taxon>Bacteria</taxon>
        <taxon>Bacillati</taxon>
        <taxon>Actinomycetota</taxon>
        <taxon>Actinomycetes</taxon>
        <taxon>Micromonosporales</taxon>
        <taxon>Micromonosporaceae</taxon>
        <taxon>Plantactinospora</taxon>
    </lineage>
</organism>
<protein>
    <recommendedName>
        <fullName evidence="4">ATP synthase F0 subunit B</fullName>
    </recommendedName>
</protein>